<organism evidence="1 2">
    <name type="scientific">Sagittula stellata (strain ATCC 700073 / DSM 11524 / E-37)</name>
    <dbReference type="NCBI Taxonomy" id="388399"/>
    <lineage>
        <taxon>Bacteria</taxon>
        <taxon>Pseudomonadati</taxon>
        <taxon>Pseudomonadota</taxon>
        <taxon>Alphaproteobacteria</taxon>
        <taxon>Rhodobacterales</taxon>
        <taxon>Roseobacteraceae</taxon>
        <taxon>Sagittula</taxon>
    </lineage>
</organism>
<dbReference type="Proteomes" id="UP000005713">
    <property type="component" value="Unassembled WGS sequence"/>
</dbReference>
<evidence type="ECO:0000313" key="1">
    <source>
        <dbReference type="EMBL" id="EBA07535.1"/>
    </source>
</evidence>
<keyword evidence="2" id="KW-1185">Reference proteome</keyword>
<protein>
    <submittedName>
        <fullName evidence="1">Antifreeze protein, type I</fullName>
    </submittedName>
</protein>
<name>A3K5Z6_SAGS3</name>
<evidence type="ECO:0000313" key="2">
    <source>
        <dbReference type="Proteomes" id="UP000005713"/>
    </source>
</evidence>
<accession>A3K5Z6</accession>
<sequence>MLALMAAEASAVITMRTLGFMGIWSVPKSENTLMVSEKQAAIAEAGHGLIRAAWRGETPEAVYDAVVLPFDRAARANRRRLSQRGFRRP</sequence>
<gene>
    <name evidence="1" type="ORF">SSE37_22090</name>
</gene>
<dbReference type="EMBL" id="AAYA01000009">
    <property type="protein sequence ID" value="EBA07535.1"/>
    <property type="molecule type" value="Genomic_DNA"/>
</dbReference>
<comment type="caution">
    <text evidence="1">The sequence shown here is derived from an EMBL/GenBank/DDBJ whole genome shotgun (WGS) entry which is preliminary data.</text>
</comment>
<proteinExistence type="predicted"/>
<dbReference type="AlphaFoldDB" id="A3K5Z6"/>
<reference evidence="1 2" key="1">
    <citation type="submission" date="2006-06" db="EMBL/GenBank/DDBJ databases">
        <authorList>
            <person name="Moran M.A."/>
            <person name="Ferriera S."/>
            <person name="Johnson J."/>
            <person name="Kravitz S."/>
            <person name="Beeson K."/>
            <person name="Sutton G."/>
            <person name="Rogers Y.-H."/>
            <person name="Friedman R."/>
            <person name="Frazier M."/>
            <person name="Venter J.C."/>
        </authorList>
    </citation>
    <scope>NUCLEOTIDE SEQUENCE [LARGE SCALE GENOMIC DNA]</scope>
    <source>
        <strain evidence="1 2">E-37</strain>
    </source>
</reference>